<evidence type="ECO:0000313" key="3">
    <source>
        <dbReference type="Proteomes" id="UP000030021"/>
    </source>
</evidence>
<dbReference type="eggNOG" id="ENOG503315B">
    <property type="taxonomic scope" value="Bacteria"/>
</dbReference>
<proteinExistence type="predicted"/>
<protein>
    <submittedName>
        <fullName evidence="2">Uncharacterized protein</fullName>
    </submittedName>
</protein>
<feature type="transmembrane region" description="Helical" evidence="1">
    <location>
        <begin position="47"/>
        <end position="70"/>
    </location>
</feature>
<reference evidence="2 3" key="1">
    <citation type="submission" date="2013-01" db="EMBL/GenBank/DDBJ databases">
        <authorList>
            <person name="Fiebig A."/>
            <person name="Goeker M."/>
            <person name="Klenk H.-P.P."/>
        </authorList>
    </citation>
    <scope>NUCLEOTIDE SEQUENCE [LARGE SCALE GENOMIC DNA]</scope>
    <source>
        <strain evidence="2 3">DSM 17069</strain>
    </source>
</reference>
<dbReference type="Proteomes" id="UP000030021">
    <property type="component" value="Unassembled WGS sequence"/>
</dbReference>
<name>A0A0A0HR16_9RHOB</name>
<keyword evidence="1" id="KW-1133">Transmembrane helix</keyword>
<gene>
    <name evidence="2" type="ORF">rosmuc_01027</name>
</gene>
<feature type="transmembrane region" description="Helical" evidence="1">
    <location>
        <begin position="6"/>
        <end position="27"/>
    </location>
</feature>
<dbReference type="PATRIC" id="fig|1288298.3.peg.1038"/>
<sequence length="71" mass="7557">MEYMIWSGAALSVAGLATLIWCIVKVWRARNAGLSDDALRAAVQRIVPLNTGALFLSVIGLMMVVVGILLG</sequence>
<dbReference type="EMBL" id="AONH01000004">
    <property type="protein sequence ID" value="KGM89059.1"/>
    <property type="molecule type" value="Genomic_DNA"/>
</dbReference>
<comment type="caution">
    <text evidence="2">The sequence shown here is derived from an EMBL/GenBank/DDBJ whole genome shotgun (WGS) entry which is preliminary data.</text>
</comment>
<accession>A0A0A0HR16</accession>
<evidence type="ECO:0000313" key="2">
    <source>
        <dbReference type="EMBL" id="KGM89059.1"/>
    </source>
</evidence>
<keyword evidence="1" id="KW-0472">Membrane</keyword>
<dbReference type="STRING" id="215743.ROSMUCSMR3_03742"/>
<keyword evidence="1" id="KW-0812">Transmembrane</keyword>
<organism evidence="2 3">
    <name type="scientific">Roseovarius mucosus DSM 17069</name>
    <dbReference type="NCBI Taxonomy" id="1288298"/>
    <lineage>
        <taxon>Bacteria</taxon>
        <taxon>Pseudomonadati</taxon>
        <taxon>Pseudomonadota</taxon>
        <taxon>Alphaproteobacteria</taxon>
        <taxon>Rhodobacterales</taxon>
        <taxon>Roseobacteraceae</taxon>
        <taxon>Roseovarius</taxon>
    </lineage>
</organism>
<dbReference type="HOGENOM" id="CLU_199759_0_0_5"/>
<evidence type="ECO:0000256" key="1">
    <source>
        <dbReference type="SAM" id="Phobius"/>
    </source>
</evidence>
<dbReference type="OrthoDB" id="7875737at2"/>
<dbReference type="RefSeq" id="WP_037271015.1">
    <property type="nucleotide sequence ID" value="NZ_KN293977.1"/>
</dbReference>
<dbReference type="AlphaFoldDB" id="A0A0A0HR16"/>